<comment type="caution">
    <text evidence="1">The sequence shown here is derived from an EMBL/GenBank/DDBJ whole genome shotgun (WGS) entry which is preliminary data.</text>
</comment>
<dbReference type="Proteomes" id="UP000521943">
    <property type="component" value="Unassembled WGS sequence"/>
</dbReference>
<dbReference type="OrthoDB" id="2818317at2759"/>
<evidence type="ECO:0000313" key="2">
    <source>
        <dbReference type="Proteomes" id="UP000521943"/>
    </source>
</evidence>
<proteinExistence type="predicted"/>
<evidence type="ECO:0000313" key="1">
    <source>
        <dbReference type="EMBL" id="KAF6757070.1"/>
    </source>
</evidence>
<evidence type="ECO:0008006" key="3">
    <source>
        <dbReference type="Google" id="ProtNLM"/>
    </source>
</evidence>
<dbReference type="InterPro" id="IPR035992">
    <property type="entry name" value="Ricin_B-like_lectins"/>
</dbReference>
<sequence>MAPIDPSRHYTIQNVDFMSCLEMTVRPVNKPVSARPWKDNDKQKWKFVLVSGSEDEYYIYNNGQKTYLGIASESDRRLCSKSRSNASRWLLYPLKSIQGALTFEVVLAGEESDTCLELGEFGNPHIADREESEAQQWRIFCGSPVSSIPTHSVTLAAGYYRIRNLDGHSILSLPDSEPVEGPADYSGAYITEQDSDNDHQRFFVKPKTDDERQFSIQSGANRGEYLGVDSTQHVRFGLVRGLPHEFFWEVESIGGFAYALRVKSVQGDLSPGFISQLQNDASGRVILLPSNSNHSQAWLFERWDKIPEEVSSTGSNPTPSRSYGGSRTFLDTNGWYNLCSVAFPTSFLHLHGVYGGPHIVPLDVSYYKTYGSFHFVWKGRYFQIRDRCSTPYYAFATAAHTTLQRTQTVAEASWWYLKYDKSKEAYNICLHEPTRKRSEGVRALSCNGNNTSSNFYYNIPLTILGPGATNVLWTIQ</sequence>
<dbReference type="EMBL" id="JACGCI010000023">
    <property type="protein sequence ID" value="KAF6757070.1"/>
    <property type="molecule type" value="Genomic_DNA"/>
</dbReference>
<reference evidence="1 2" key="1">
    <citation type="submission" date="2020-07" db="EMBL/GenBank/DDBJ databases">
        <title>Comparative genomics of pyrophilous fungi reveals a link between fire events and developmental genes.</title>
        <authorList>
            <consortium name="DOE Joint Genome Institute"/>
            <person name="Steindorff A.S."/>
            <person name="Carver A."/>
            <person name="Calhoun S."/>
            <person name="Stillman K."/>
            <person name="Liu H."/>
            <person name="Lipzen A."/>
            <person name="Pangilinan J."/>
            <person name="Labutti K."/>
            <person name="Bruns T.D."/>
            <person name="Grigoriev I.V."/>
        </authorList>
    </citation>
    <scope>NUCLEOTIDE SEQUENCE [LARGE SCALE GENOMIC DNA]</scope>
    <source>
        <strain evidence="1 2">CBS 144469</strain>
    </source>
</reference>
<dbReference type="Gene3D" id="2.80.10.50">
    <property type="match status" value="2"/>
</dbReference>
<organism evidence="1 2">
    <name type="scientific">Ephemerocybe angulata</name>
    <dbReference type="NCBI Taxonomy" id="980116"/>
    <lineage>
        <taxon>Eukaryota</taxon>
        <taxon>Fungi</taxon>
        <taxon>Dikarya</taxon>
        <taxon>Basidiomycota</taxon>
        <taxon>Agaricomycotina</taxon>
        <taxon>Agaricomycetes</taxon>
        <taxon>Agaricomycetidae</taxon>
        <taxon>Agaricales</taxon>
        <taxon>Agaricineae</taxon>
        <taxon>Psathyrellaceae</taxon>
        <taxon>Ephemerocybe</taxon>
    </lineage>
</organism>
<gene>
    <name evidence="1" type="ORF">DFP72DRAFT_1065904</name>
</gene>
<protein>
    <recommendedName>
        <fullName evidence="3">Ricin B lectin domain-containing protein</fullName>
    </recommendedName>
</protein>
<dbReference type="AlphaFoldDB" id="A0A8H6M6W5"/>
<name>A0A8H6M6W5_9AGAR</name>
<keyword evidence="2" id="KW-1185">Reference proteome</keyword>
<dbReference type="SUPFAM" id="SSF50370">
    <property type="entry name" value="Ricin B-like lectins"/>
    <property type="match status" value="2"/>
</dbReference>
<accession>A0A8H6M6W5</accession>